<evidence type="ECO:0000256" key="5">
    <source>
        <dbReference type="ARBA" id="ARBA00023136"/>
    </source>
</evidence>
<evidence type="ECO:0000313" key="10">
    <source>
        <dbReference type="EMBL" id="GAA1234553.1"/>
    </source>
</evidence>
<evidence type="ECO:0000256" key="3">
    <source>
        <dbReference type="ARBA" id="ARBA00022729"/>
    </source>
</evidence>
<keyword evidence="4" id="KW-0843">Virulence</keyword>
<keyword evidence="3 9" id="KW-0732">Signal</keyword>
<keyword evidence="11" id="KW-1185">Reference proteome</keyword>
<keyword evidence="2" id="KW-0800">Toxin</keyword>
<evidence type="ECO:0000256" key="2">
    <source>
        <dbReference type="ARBA" id="ARBA00022656"/>
    </source>
</evidence>
<name>A0ABN1W7B4_9ACTN</name>
<gene>
    <name evidence="10" type="ORF">GCM10009665_25940</name>
</gene>
<dbReference type="Gene3D" id="2.80.10.50">
    <property type="match status" value="1"/>
</dbReference>
<dbReference type="PROSITE" id="PS50231">
    <property type="entry name" value="RICIN_B_LECTIN"/>
    <property type="match status" value="1"/>
</dbReference>
<evidence type="ECO:0000256" key="9">
    <source>
        <dbReference type="SAM" id="SignalP"/>
    </source>
</evidence>
<evidence type="ECO:0008006" key="12">
    <source>
        <dbReference type="Google" id="ProtNLM"/>
    </source>
</evidence>
<protein>
    <recommendedName>
        <fullName evidence="12">Ricin-type beta-trefoil lectin protein</fullName>
    </recommendedName>
</protein>
<keyword evidence="8" id="KW-0449">Lipoprotein</keyword>
<organism evidence="10 11">
    <name type="scientific">Kitasatospora nipponensis</name>
    <dbReference type="NCBI Taxonomy" id="258049"/>
    <lineage>
        <taxon>Bacteria</taxon>
        <taxon>Bacillati</taxon>
        <taxon>Actinomycetota</taxon>
        <taxon>Actinomycetes</taxon>
        <taxon>Kitasatosporales</taxon>
        <taxon>Streptomycetaceae</taxon>
        <taxon>Kitasatospora</taxon>
    </lineage>
</organism>
<accession>A0ABN1W7B4</accession>
<evidence type="ECO:0000256" key="4">
    <source>
        <dbReference type="ARBA" id="ARBA00023026"/>
    </source>
</evidence>
<dbReference type="InterPro" id="IPR035992">
    <property type="entry name" value="Ricin_B-like_lectins"/>
</dbReference>
<feature type="signal peptide" evidence="9">
    <location>
        <begin position="1"/>
        <end position="40"/>
    </location>
</feature>
<dbReference type="EMBL" id="BAAALF010000035">
    <property type="protein sequence ID" value="GAA1234553.1"/>
    <property type="molecule type" value="Genomic_DNA"/>
</dbReference>
<keyword evidence="7" id="KW-0998">Cell outer membrane</keyword>
<evidence type="ECO:0000313" key="11">
    <source>
        <dbReference type="Proteomes" id="UP001500037"/>
    </source>
</evidence>
<dbReference type="CDD" id="cd23415">
    <property type="entry name" value="beta-trefoil_Ricin_AH"/>
    <property type="match status" value="1"/>
</dbReference>
<keyword evidence="5" id="KW-0472">Membrane</keyword>
<keyword evidence="6" id="KW-0564">Palmitate</keyword>
<dbReference type="Proteomes" id="UP001500037">
    <property type="component" value="Unassembled WGS sequence"/>
</dbReference>
<evidence type="ECO:0000256" key="8">
    <source>
        <dbReference type="ARBA" id="ARBA00023288"/>
    </source>
</evidence>
<feature type="chain" id="PRO_5046019606" description="Ricin-type beta-trefoil lectin protein" evidence="9">
    <location>
        <begin position="41"/>
        <end position="202"/>
    </location>
</feature>
<dbReference type="SUPFAM" id="SSF50370">
    <property type="entry name" value="Ricin B-like lectins"/>
    <property type="match status" value="1"/>
</dbReference>
<proteinExistence type="predicted"/>
<comment type="subcellular location">
    <subcellularLocation>
        <location evidence="1">Cell outer membrane</location>
        <topology evidence="1">Lipid-anchor</topology>
    </subcellularLocation>
</comment>
<dbReference type="InterPro" id="IPR003558">
    <property type="entry name" value="CDtoxinA/C"/>
</dbReference>
<reference evidence="10 11" key="1">
    <citation type="journal article" date="2019" name="Int. J. Syst. Evol. Microbiol.">
        <title>The Global Catalogue of Microorganisms (GCM) 10K type strain sequencing project: providing services to taxonomists for standard genome sequencing and annotation.</title>
        <authorList>
            <consortium name="The Broad Institute Genomics Platform"/>
            <consortium name="The Broad Institute Genome Sequencing Center for Infectious Disease"/>
            <person name="Wu L."/>
            <person name="Ma J."/>
        </authorList>
    </citation>
    <scope>NUCLEOTIDE SEQUENCE [LARGE SCALE GENOMIC DNA]</scope>
    <source>
        <strain evidence="10 11">JCM 13004</strain>
    </source>
</reference>
<evidence type="ECO:0000256" key="6">
    <source>
        <dbReference type="ARBA" id="ARBA00023139"/>
    </source>
</evidence>
<evidence type="ECO:0000256" key="7">
    <source>
        <dbReference type="ARBA" id="ARBA00023237"/>
    </source>
</evidence>
<sequence>MPTIGRTPSPTRMLHRPVAWMGTLALGAATALLAAPPAHADTYQLNVQIINHHTNQCLDSNYGGSVYLGTCNGGNYQRWNVTSWWPDTNNYYSNVQLQDVQTKRCLSVYENFDGYHFPATTTVSCDDMDNKQQWDMTWVGNTSPNPQNSFQFMNNYDVAGTYETCLDAGQTFDQKWLYNYGQAQFNTCPWHTDDWQIWSMQH</sequence>
<evidence type="ECO:0000256" key="1">
    <source>
        <dbReference type="ARBA" id="ARBA00004459"/>
    </source>
</evidence>
<comment type="caution">
    <text evidence="10">The sequence shown here is derived from an EMBL/GenBank/DDBJ whole genome shotgun (WGS) entry which is preliminary data.</text>
</comment>
<dbReference type="Pfam" id="PF03498">
    <property type="entry name" value="CDtoxinA"/>
    <property type="match status" value="1"/>
</dbReference>